<keyword evidence="3" id="KW-0863">Zinc-finger</keyword>
<dbReference type="CDD" id="cd04481">
    <property type="entry name" value="RPA1_DBD_B_like"/>
    <property type="match status" value="1"/>
</dbReference>
<gene>
    <name evidence="9" type="ORF">CCAM_LOCUS2418</name>
</gene>
<proteinExistence type="inferred from homology"/>
<dbReference type="Pfam" id="PF02721">
    <property type="entry name" value="DUF223"/>
    <property type="match status" value="1"/>
</dbReference>
<feature type="domain" description="Replication protein A 70 kDa DNA-binding subunit B/D first OB fold" evidence="7">
    <location>
        <begin position="1"/>
        <end position="67"/>
    </location>
</feature>
<evidence type="ECO:0008006" key="11">
    <source>
        <dbReference type="Google" id="ProtNLM"/>
    </source>
</evidence>
<dbReference type="Gene3D" id="2.40.50.140">
    <property type="entry name" value="Nucleic acid-binding proteins"/>
    <property type="match status" value="3"/>
</dbReference>
<dbReference type="GO" id="GO:0003677">
    <property type="term" value="F:DNA binding"/>
    <property type="evidence" value="ECO:0007669"/>
    <property type="project" value="UniProtKB-KW"/>
</dbReference>
<evidence type="ECO:0000256" key="4">
    <source>
        <dbReference type="ARBA" id="ARBA00022833"/>
    </source>
</evidence>
<keyword evidence="4" id="KW-0862">Zinc</keyword>
<dbReference type="GO" id="GO:0008270">
    <property type="term" value="F:zinc ion binding"/>
    <property type="evidence" value="ECO:0007669"/>
    <property type="project" value="UniProtKB-KW"/>
</dbReference>
<sequence length="548" mass="61524">MEIVFHDEHGTRIHAHLNRSEKKKFESQITEDGVYAIRNVHVHDNYQSLKTTANDKLLGFFRDTEVKTLNRNDFPRIMFDLKPFPVLQSQPCLNDQVLIDVIGKIVARTKVQTNITRAGDQKFMEVTLEDHEGNRLGCTLWGEYVDRFLDCLTQNAQEPVIMLLSFCKPQHYMGTVTVSSAFHVTKMLFDGNSPEVKEFRTRLPLQVDDVGTIGSIVLSAGADGDEGVIKTTTIKALLDTTKPGPYWIVGKIASINDSGDWWYLGCTECNKKVVPDGDKFRCTGCNTTMLHGVYRFKVNVRVYDSTGHASFVLWDRECKEILGASAFVLREIMLEKNMDPNFLPTELNRLLGVRGLFHVILKAELGSPYWSGPRAFGVRSLVTDAKIMSRFEELLECEEEGFDEKSEGLWASIEDLSEKIASNDPSSSQSVNQKHRRIDDLDKTDSNQNQTKHHGTTPVGVSDAGNVRRKHEQGVMKVAYLGGGKRDDDKKSKASMVGFVCSGAAEQRTAVVEIQVIVAGMWRRRWRRWASPSTTIAVVGLDVGSMLL</sequence>
<feature type="region of interest" description="Disordered" evidence="6">
    <location>
        <begin position="421"/>
        <end position="464"/>
    </location>
</feature>
<evidence type="ECO:0000313" key="9">
    <source>
        <dbReference type="EMBL" id="VFQ60642.1"/>
    </source>
</evidence>
<keyword evidence="10" id="KW-1185">Reference proteome</keyword>
<organism evidence="9 10">
    <name type="scientific">Cuscuta campestris</name>
    <dbReference type="NCBI Taxonomy" id="132261"/>
    <lineage>
        <taxon>Eukaryota</taxon>
        <taxon>Viridiplantae</taxon>
        <taxon>Streptophyta</taxon>
        <taxon>Embryophyta</taxon>
        <taxon>Tracheophyta</taxon>
        <taxon>Spermatophyta</taxon>
        <taxon>Magnoliopsida</taxon>
        <taxon>eudicotyledons</taxon>
        <taxon>Gunneridae</taxon>
        <taxon>Pentapetalae</taxon>
        <taxon>asterids</taxon>
        <taxon>lamiids</taxon>
        <taxon>Solanales</taxon>
        <taxon>Convolvulaceae</taxon>
        <taxon>Cuscuteae</taxon>
        <taxon>Cuscuta</taxon>
        <taxon>Cuscuta subgen. Grammica</taxon>
        <taxon>Cuscuta sect. Cleistogrammica</taxon>
    </lineage>
</organism>
<evidence type="ECO:0000256" key="2">
    <source>
        <dbReference type="ARBA" id="ARBA00022723"/>
    </source>
</evidence>
<feature type="domain" description="Replication factor A C-terminal" evidence="8">
    <location>
        <begin position="251"/>
        <end position="337"/>
    </location>
</feature>
<keyword evidence="2" id="KW-0479">Metal-binding</keyword>
<dbReference type="InterPro" id="IPR047192">
    <property type="entry name" value="Euk_RPA1_DBD_C"/>
</dbReference>
<dbReference type="InterPro" id="IPR003871">
    <property type="entry name" value="RFA1B/D_OB_1st"/>
</dbReference>
<dbReference type="PANTHER" id="PTHR47165:SF4">
    <property type="entry name" value="OS03G0429900 PROTEIN"/>
    <property type="match status" value="1"/>
</dbReference>
<dbReference type="InterPro" id="IPR013955">
    <property type="entry name" value="Rep_factor-A_C"/>
</dbReference>
<dbReference type="EMBL" id="OOIL02000116">
    <property type="protein sequence ID" value="VFQ60642.1"/>
    <property type="molecule type" value="Genomic_DNA"/>
</dbReference>
<dbReference type="Proteomes" id="UP000595140">
    <property type="component" value="Unassembled WGS sequence"/>
</dbReference>
<evidence type="ECO:0000256" key="3">
    <source>
        <dbReference type="ARBA" id="ARBA00022771"/>
    </source>
</evidence>
<comment type="similarity">
    <text evidence="1">Belongs to the replication factor A protein 1 family.</text>
</comment>
<dbReference type="InterPro" id="IPR012340">
    <property type="entry name" value="NA-bd_OB-fold"/>
</dbReference>
<evidence type="ECO:0000256" key="5">
    <source>
        <dbReference type="ARBA" id="ARBA00023125"/>
    </source>
</evidence>
<dbReference type="Pfam" id="PF08646">
    <property type="entry name" value="Rep_fac-A_C"/>
    <property type="match status" value="1"/>
</dbReference>
<evidence type="ECO:0000256" key="6">
    <source>
        <dbReference type="SAM" id="MobiDB-lite"/>
    </source>
</evidence>
<dbReference type="PANTHER" id="PTHR47165">
    <property type="entry name" value="OS03G0429900 PROTEIN"/>
    <property type="match status" value="1"/>
</dbReference>
<keyword evidence="5" id="KW-0238">DNA-binding</keyword>
<dbReference type="CDD" id="cd04476">
    <property type="entry name" value="RPA1_DBD_C"/>
    <property type="match status" value="1"/>
</dbReference>
<accession>A0A484KEU5</accession>
<dbReference type="SUPFAM" id="SSF50249">
    <property type="entry name" value="Nucleic acid-binding proteins"/>
    <property type="match status" value="3"/>
</dbReference>
<feature type="compositionally biased region" description="Polar residues" evidence="6">
    <location>
        <begin position="423"/>
        <end position="432"/>
    </location>
</feature>
<dbReference type="OrthoDB" id="1305148at2759"/>
<reference evidence="9 10" key="1">
    <citation type="submission" date="2018-04" db="EMBL/GenBank/DDBJ databases">
        <authorList>
            <person name="Vogel A."/>
        </authorList>
    </citation>
    <scope>NUCLEOTIDE SEQUENCE [LARGE SCALE GENOMIC DNA]</scope>
</reference>
<name>A0A484KEU5_9ASTE</name>
<evidence type="ECO:0000313" key="10">
    <source>
        <dbReference type="Proteomes" id="UP000595140"/>
    </source>
</evidence>
<evidence type="ECO:0000259" key="8">
    <source>
        <dbReference type="Pfam" id="PF08646"/>
    </source>
</evidence>
<protein>
    <recommendedName>
        <fullName evidence="11">Replication factor A C-terminal domain-containing protein</fullName>
    </recommendedName>
</protein>
<evidence type="ECO:0000259" key="7">
    <source>
        <dbReference type="Pfam" id="PF02721"/>
    </source>
</evidence>
<dbReference type="AlphaFoldDB" id="A0A484KEU5"/>
<evidence type="ECO:0000256" key="1">
    <source>
        <dbReference type="ARBA" id="ARBA00005690"/>
    </source>
</evidence>